<dbReference type="InterPro" id="IPR001296">
    <property type="entry name" value="Glyco_trans_1"/>
</dbReference>
<dbReference type="Gene3D" id="3.40.50.2000">
    <property type="entry name" value="Glycogen Phosphorylase B"/>
    <property type="match status" value="1"/>
</dbReference>
<dbReference type="KEGG" id="rpc:RPC_4197"/>
<dbReference type="PANTHER" id="PTHR12526">
    <property type="entry name" value="GLYCOSYLTRANSFERASE"/>
    <property type="match status" value="1"/>
</dbReference>
<organism evidence="4">
    <name type="scientific">Rhodopseudomonas palustris (strain BisB18)</name>
    <dbReference type="NCBI Taxonomy" id="316056"/>
    <lineage>
        <taxon>Bacteria</taxon>
        <taxon>Pseudomonadati</taxon>
        <taxon>Pseudomonadota</taxon>
        <taxon>Alphaproteobacteria</taxon>
        <taxon>Hyphomicrobiales</taxon>
        <taxon>Nitrobacteraceae</taxon>
        <taxon>Rhodopseudomonas</taxon>
    </lineage>
</organism>
<protein>
    <submittedName>
        <fullName evidence="4">Glycosyl transferase, group 1</fullName>
    </submittedName>
</protein>
<dbReference type="eggNOG" id="COG0438">
    <property type="taxonomic scope" value="Bacteria"/>
</dbReference>
<evidence type="ECO:0000256" key="1">
    <source>
        <dbReference type="ARBA" id="ARBA00022676"/>
    </source>
</evidence>
<gene>
    <name evidence="4" type="ordered locus">RPC_4197</name>
</gene>
<evidence type="ECO:0000259" key="3">
    <source>
        <dbReference type="Pfam" id="PF00534"/>
    </source>
</evidence>
<feature type="domain" description="Glycosyl transferase family 1" evidence="3">
    <location>
        <begin position="290"/>
        <end position="451"/>
    </location>
</feature>
<dbReference type="eggNOG" id="COG3754">
    <property type="taxonomic scope" value="Bacteria"/>
</dbReference>
<dbReference type="STRING" id="316056.RPC_4197"/>
<dbReference type="HOGENOM" id="CLU_344482_0_0_5"/>
<name>Q20YR5_RHOPB</name>
<dbReference type="CAZy" id="GT4">
    <property type="family name" value="Glycosyltransferase Family 4"/>
</dbReference>
<dbReference type="RefSeq" id="WP_011474602.1">
    <property type="nucleotide sequence ID" value="NC_007925.1"/>
</dbReference>
<dbReference type="Pfam" id="PF05045">
    <property type="entry name" value="RgpF"/>
    <property type="match status" value="1"/>
</dbReference>
<dbReference type="CDD" id="cd03801">
    <property type="entry name" value="GT4_PimA-like"/>
    <property type="match status" value="1"/>
</dbReference>
<dbReference type="EMBL" id="CP000301">
    <property type="protein sequence ID" value="ABD89721.1"/>
    <property type="molecule type" value="Genomic_DNA"/>
</dbReference>
<reference evidence="4" key="1">
    <citation type="submission" date="2006-03" db="EMBL/GenBank/DDBJ databases">
        <title>Complete sequence of Rhodopseudomonas palustris BisB18.</title>
        <authorList>
            <consortium name="US DOE Joint Genome Institute"/>
            <person name="Copeland A."/>
            <person name="Lucas S."/>
            <person name="Lapidus A."/>
            <person name="Barry K."/>
            <person name="Detter J.C."/>
            <person name="Glavina del Rio T."/>
            <person name="Hammon N."/>
            <person name="Israni S."/>
            <person name="Dalin E."/>
            <person name="Tice H."/>
            <person name="Pitluck S."/>
            <person name="Chain P."/>
            <person name="Malfatti S."/>
            <person name="Shin M."/>
            <person name="Vergez L."/>
            <person name="Schmutz J."/>
            <person name="Larimer F."/>
            <person name="Land M."/>
            <person name="Hauser L."/>
            <person name="Pelletier D.A."/>
            <person name="Kyrpides N."/>
            <person name="Anderson I."/>
            <person name="Oda Y."/>
            <person name="Harwood C.S."/>
            <person name="Richardson P."/>
        </authorList>
    </citation>
    <scope>NUCLEOTIDE SEQUENCE [LARGE SCALE GENOMIC DNA]</scope>
    <source>
        <strain evidence="4">BisB18</strain>
    </source>
</reference>
<dbReference type="OrthoDB" id="9816424at2"/>
<proteinExistence type="predicted"/>
<evidence type="ECO:0000313" key="4">
    <source>
        <dbReference type="EMBL" id="ABD89721.1"/>
    </source>
</evidence>
<evidence type="ECO:0000256" key="2">
    <source>
        <dbReference type="ARBA" id="ARBA00022679"/>
    </source>
</evidence>
<keyword evidence="2 4" id="KW-0808">Transferase</keyword>
<dbReference type="PANTHER" id="PTHR12526:SF629">
    <property type="entry name" value="TEICHURONIC ACID BIOSYNTHESIS GLYCOSYLTRANSFERASE TUAH-RELATED"/>
    <property type="match status" value="1"/>
</dbReference>
<keyword evidence="1" id="KW-0328">Glycosyltransferase</keyword>
<accession>Q20YR5</accession>
<dbReference type="InterPro" id="IPR007739">
    <property type="entry name" value="RgpF"/>
</dbReference>
<dbReference type="Pfam" id="PF00534">
    <property type="entry name" value="Glycos_transf_1"/>
    <property type="match status" value="1"/>
</dbReference>
<dbReference type="AlphaFoldDB" id="Q20YR5"/>
<dbReference type="GO" id="GO:0016757">
    <property type="term" value="F:glycosyltransferase activity"/>
    <property type="evidence" value="ECO:0007669"/>
    <property type="project" value="UniProtKB-KW"/>
</dbReference>
<sequence>MSNQFASIEEFFDESYYAFSGEAKKNGIRPIDHYLQFGEQLGAAPSTRFDPKYYLKQYPDLGGWQGGLLNHYLQYGRAEGRQGVAMTPSIACPTEKIDPGRATILLAVHDASRSGAPILAWNLINELRKQHNVVVLLKSGGPIEPALREAATELVTIPAEFPYGSGEDALFAQKLTETYSPLYAIANSVATRELAILLEAAGVPVIALVHEFSSYFQPIGILNPLYVSASKLVFPAPIVADASVQDYPGLKPRHLDILPQGPSKVPSFQHPTGGAERRSSVQRLEDLALEDTAVILGTGRIEYRKGVDAFIAAASQVQRSATRKFKFVWIGHLHPSDASYFGFLQEQIKRSGLEQHVLFVDEVDELEPFYSKADVFFLSSRLDPLPNVAIDASLRKIPVVCFKNASGFAELLECSDTAKELVVPYLDSSAAGRMICDLLADARLLTRLGEDIQAVANATFDMGQYARKLDQLGRTCAADIEQMALDQATILESGIFNASLRFGSCAEKFTPDQAVNEYLNASRLCRPLHRGKAGMLIRRPVEGFHPLIYAAENPEVDRQGIDPLAHFLRNGRPEGRWTHRVIRPEPRRESNAARPRIAIHGHFYYPDLLESFLKLIAANASSVDLFLTTSGPEQAAQIRKSLRAFGIQNADVWSVPNRGRDIGPFLKEMPDKLGSYDIVGHFHGKRSKHVDSTVGDQWRDFAWQHLIGDAFPMIDVIADAFAEDAKLGLVFAEDPYLNGWDENRDLAERLAQRMKIEAPLPEHFDFPIGTMFWARVAALQPLFQLNLDWNDYPHEPLPIDGTILHALERIVPFAVQKSGFEYATTYVRSSMRDDGLAFIRRPGLQR</sequence>
<dbReference type="SUPFAM" id="SSF53756">
    <property type="entry name" value="UDP-Glycosyltransferase/glycogen phosphorylase"/>
    <property type="match status" value="1"/>
</dbReference>